<dbReference type="PANTHER" id="PTHR10672:SF41">
    <property type="entry name" value="CLASS II ALDOLASE_ADDUCIN DOMAIN PROTEIN (AFU_ORTHOLOGUE AFUA_3G01330)"/>
    <property type="match status" value="1"/>
</dbReference>
<reference evidence="3" key="1">
    <citation type="submission" date="2022-08" db="EMBL/GenBank/DDBJ databases">
        <authorList>
            <person name="Li F."/>
        </authorList>
    </citation>
    <scope>NUCLEOTIDE SEQUENCE</scope>
    <source>
        <strain evidence="3">MQZ15Z-1</strain>
    </source>
</reference>
<dbReference type="SMART" id="SM01007">
    <property type="entry name" value="Aldolase_II"/>
    <property type="match status" value="1"/>
</dbReference>
<dbReference type="AlphaFoldDB" id="A0A9X2PJW1"/>
<dbReference type="InterPro" id="IPR001303">
    <property type="entry name" value="Aldolase_II/adducin_N"/>
</dbReference>
<feature type="domain" description="Class II aldolase/adducin N-terminal" evidence="2">
    <location>
        <begin position="15"/>
        <end position="199"/>
    </location>
</feature>
<evidence type="ECO:0000259" key="2">
    <source>
        <dbReference type="SMART" id="SM01007"/>
    </source>
</evidence>
<dbReference type="Proteomes" id="UP001151088">
    <property type="component" value="Unassembled WGS sequence"/>
</dbReference>
<dbReference type="RefSeq" id="WP_258733724.1">
    <property type="nucleotide sequence ID" value="NZ_JANTHZ010000007.1"/>
</dbReference>
<evidence type="ECO:0000313" key="3">
    <source>
        <dbReference type="EMBL" id="MCS0496562.1"/>
    </source>
</evidence>
<name>A0A9X2PJW1_9HYPH</name>
<organism evidence="3 4">
    <name type="scientific">Ancylobacter mangrovi</name>
    <dbReference type="NCBI Taxonomy" id="2972472"/>
    <lineage>
        <taxon>Bacteria</taxon>
        <taxon>Pseudomonadati</taxon>
        <taxon>Pseudomonadota</taxon>
        <taxon>Alphaproteobacteria</taxon>
        <taxon>Hyphomicrobiales</taxon>
        <taxon>Xanthobacteraceae</taxon>
        <taxon>Ancylobacter</taxon>
    </lineage>
</organism>
<dbReference type="PANTHER" id="PTHR10672">
    <property type="entry name" value="ADDUCIN"/>
    <property type="match status" value="1"/>
</dbReference>
<evidence type="ECO:0000313" key="4">
    <source>
        <dbReference type="Proteomes" id="UP001151088"/>
    </source>
</evidence>
<dbReference type="SUPFAM" id="SSF53639">
    <property type="entry name" value="AraD/HMP-PK domain-like"/>
    <property type="match status" value="1"/>
</dbReference>
<dbReference type="EMBL" id="JANTHZ010000007">
    <property type="protein sequence ID" value="MCS0496562.1"/>
    <property type="molecule type" value="Genomic_DNA"/>
</dbReference>
<dbReference type="GO" id="GO:0051015">
    <property type="term" value="F:actin filament binding"/>
    <property type="evidence" value="ECO:0007669"/>
    <property type="project" value="TreeGrafter"/>
</dbReference>
<dbReference type="Pfam" id="PF00596">
    <property type="entry name" value="Aldolase_II"/>
    <property type="match status" value="1"/>
</dbReference>
<gene>
    <name evidence="3" type="ORF">NVS89_15780</name>
</gene>
<comment type="caution">
    <text evidence="3">The sequence shown here is derived from an EMBL/GenBank/DDBJ whole genome shotgun (WGS) entry which is preliminary data.</text>
</comment>
<keyword evidence="4" id="KW-1185">Reference proteome</keyword>
<sequence>MTTASATADLGDLVRDLALANRMLTQEGVLDAFGHVSVRHPEDPGRFLISVSKAPINVRAEDIIVCDLDARPVEPTDRRVYSEGVIHSEIYRARPDVNAVCHHHAAAIMPFCLSRERLVPVNQLGAVIGEEAPFWDSQDEFGDTNLLLVRPEEGASLARALGPHWVVLMRRHGATVVGRSLKEMFFRAVHSTANAGVQLAARALGPVESLTPGEIALASRLRPDPIERQWLYSLTRRIEAVGPERA</sequence>
<accession>A0A9X2PJW1</accession>
<dbReference type="GO" id="GO:0005856">
    <property type="term" value="C:cytoskeleton"/>
    <property type="evidence" value="ECO:0007669"/>
    <property type="project" value="TreeGrafter"/>
</dbReference>
<dbReference type="InterPro" id="IPR051017">
    <property type="entry name" value="Aldolase-II_Adducin_sf"/>
</dbReference>
<dbReference type="InterPro" id="IPR036409">
    <property type="entry name" value="Aldolase_II/adducin_N_sf"/>
</dbReference>
<protein>
    <submittedName>
        <fullName evidence="3">Class II aldolase/adducin family protein</fullName>
    </submittedName>
</protein>
<evidence type="ECO:0000256" key="1">
    <source>
        <dbReference type="ARBA" id="ARBA00037961"/>
    </source>
</evidence>
<proteinExistence type="inferred from homology"/>
<dbReference type="Gene3D" id="3.40.225.10">
    <property type="entry name" value="Class II aldolase/adducin N-terminal domain"/>
    <property type="match status" value="1"/>
</dbReference>
<comment type="similarity">
    <text evidence="1">Belongs to the aldolase class II family.</text>
</comment>